<proteinExistence type="predicted"/>
<evidence type="ECO:0000313" key="2">
    <source>
        <dbReference type="Proteomes" id="UP001201873"/>
    </source>
</evidence>
<reference evidence="1 2" key="1">
    <citation type="submission" date="2022-04" db="EMBL/GenBank/DDBJ databases">
        <title>Genome diversity in the genus Frankia.</title>
        <authorList>
            <person name="Carlos-Shanley C."/>
            <person name="Hahn D."/>
        </authorList>
    </citation>
    <scope>NUCLEOTIDE SEQUENCE [LARGE SCALE GENOMIC DNA]</scope>
    <source>
        <strain evidence="1 2">Ag45/Mut15</strain>
    </source>
</reference>
<comment type="caution">
    <text evidence="1">The sequence shown here is derived from an EMBL/GenBank/DDBJ whole genome shotgun (WGS) entry which is preliminary data.</text>
</comment>
<accession>A0ABT0JSI0</accession>
<dbReference type="RefSeq" id="WP_248823125.1">
    <property type="nucleotide sequence ID" value="NZ_JALKFT010000001.1"/>
</dbReference>
<keyword evidence="2" id="KW-1185">Reference proteome</keyword>
<dbReference type="Proteomes" id="UP001201873">
    <property type="component" value="Unassembled WGS sequence"/>
</dbReference>
<organism evidence="1 2">
    <name type="scientific">Frankia umida</name>
    <dbReference type="NCBI Taxonomy" id="573489"/>
    <lineage>
        <taxon>Bacteria</taxon>
        <taxon>Bacillati</taxon>
        <taxon>Actinomycetota</taxon>
        <taxon>Actinomycetes</taxon>
        <taxon>Frankiales</taxon>
        <taxon>Frankiaceae</taxon>
        <taxon>Frankia</taxon>
    </lineage>
</organism>
<evidence type="ECO:0000313" key="1">
    <source>
        <dbReference type="EMBL" id="MCK9874484.1"/>
    </source>
</evidence>
<dbReference type="EMBL" id="JALKFT010000001">
    <property type="protein sequence ID" value="MCK9874484.1"/>
    <property type="molecule type" value="Genomic_DNA"/>
</dbReference>
<name>A0ABT0JSI0_9ACTN</name>
<sequence length="62" mass="6654">MSSAYYVARIFYGGQQVEEVTAVVGTDFADGDWTTPAFERGLQEQIVQIIAAHAESSGAENA</sequence>
<protein>
    <submittedName>
        <fullName evidence="1">Uncharacterized protein</fullName>
    </submittedName>
</protein>
<gene>
    <name evidence="1" type="ORF">MXD59_01585</name>
</gene>